<reference evidence="3" key="1">
    <citation type="submission" date="2016-11" db="UniProtKB">
        <authorList>
            <consortium name="WormBaseParasite"/>
        </authorList>
    </citation>
    <scope>IDENTIFICATION</scope>
</reference>
<dbReference type="SUPFAM" id="SSF81321">
    <property type="entry name" value="Family A G protein-coupled receptor-like"/>
    <property type="match status" value="1"/>
</dbReference>
<dbReference type="AlphaFoldDB" id="A0A1I7RZD3"/>
<dbReference type="PANTHER" id="PTHR23017">
    <property type="entry name" value="SERPENTINE RECEPTOR, CLASS X"/>
    <property type="match status" value="1"/>
</dbReference>
<dbReference type="Gene3D" id="1.20.1070.10">
    <property type="entry name" value="Rhodopsin 7-helix transmembrane proteins"/>
    <property type="match status" value="1"/>
</dbReference>
<proteinExistence type="predicted"/>
<feature type="domain" description="7TM GPCR serpentine receptor class x (Srx)" evidence="1">
    <location>
        <begin position="31"/>
        <end position="291"/>
    </location>
</feature>
<dbReference type="InterPro" id="IPR019430">
    <property type="entry name" value="7TM_GPCR_serpentine_rcpt_Srx"/>
</dbReference>
<organism evidence="2 3">
    <name type="scientific">Bursaphelenchus xylophilus</name>
    <name type="common">Pinewood nematode worm</name>
    <name type="synonym">Aphelenchoides xylophilus</name>
    <dbReference type="NCBI Taxonomy" id="6326"/>
    <lineage>
        <taxon>Eukaryota</taxon>
        <taxon>Metazoa</taxon>
        <taxon>Ecdysozoa</taxon>
        <taxon>Nematoda</taxon>
        <taxon>Chromadorea</taxon>
        <taxon>Rhabditida</taxon>
        <taxon>Tylenchina</taxon>
        <taxon>Tylenchomorpha</taxon>
        <taxon>Aphelenchoidea</taxon>
        <taxon>Aphelenchoididae</taxon>
        <taxon>Bursaphelenchus</taxon>
    </lineage>
</organism>
<evidence type="ECO:0000313" key="3">
    <source>
        <dbReference type="WBParaSite" id="BXY_0610300.1"/>
    </source>
</evidence>
<evidence type="ECO:0000259" key="1">
    <source>
        <dbReference type="Pfam" id="PF10328"/>
    </source>
</evidence>
<protein>
    <submittedName>
        <fullName evidence="3">7TM_GPCR_Srx domain-containing protein</fullName>
    </submittedName>
</protein>
<accession>A0A1I7RZD3</accession>
<dbReference type="WBParaSite" id="BXY_0610300.1">
    <property type="protein sequence ID" value="BXY_0610300.1"/>
    <property type="gene ID" value="BXY_0610300"/>
</dbReference>
<dbReference type="Pfam" id="PF10328">
    <property type="entry name" value="7TM_GPCR_Srx"/>
    <property type="match status" value="1"/>
</dbReference>
<dbReference type="PANTHER" id="PTHR23017:SF21">
    <property type="entry name" value="7TM GPCR SERPENTINE RECEPTOR CLASS X (SRX) DOMAIN-CONTAINING PROTEIN"/>
    <property type="match status" value="1"/>
</dbReference>
<sequence>MSENGTLVEDPTHSLRITLSIIGVVFGAETLAVNVFALWFFNKTSSFRNKHTMLIMIKILADIPAVSVLIFWWLPWVFFMDKMTVEVLPWFRYPNVVFSSIAHFTSFFALNMQIHILMARFVGVFYTFTFNKIFRRKYMIILFGINIFWCFNSVALTSFYFGAFNFYIPGLFFSFSLKVPSFAQVDIPMAAQIAVMVQIWILVAICLGLAIATVVKLRRLNNAQAEAHGMGGEIGKKRRSAEWKLLVISIASPLLCTIQLVALASSYFYLKGENLSELIIYCFFVTCVAELLQAQSYAILQLAINQSFWRFVRCQSKSSTIIGSTKITDSW</sequence>
<evidence type="ECO:0000313" key="2">
    <source>
        <dbReference type="Proteomes" id="UP000095284"/>
    </source>
</evidence>
<name>A0A1I7RZD3_BURXY</name>
<dbReference type="Proteomes" id="UP000095284">
    <property type="component" value="Unplaced"/>
</dbReference>